<dbReference type="EMBL" id="GBRH01249848">
    <property type="protein sequence ID" value="JAD48047.1"/>
    <property type="molecule type" value="Transcribed_RNA"/>
</dbReference>
<sequence>MGDFLLPPPKFSVQSPDQMLILSLKLMPELVAISPEKNSLRHKILGNLRSLVQFPSCHYKFV</sequence>
<evidence type="ECO:0000313" key="1">
    <source>
        <dbReference type="EMBL" id="JAD48047.1"/>
    </source>
</evidence>
<reference evidence="1" key="2">
    <citation type="journal article" date="2015" name="Data Brief">
        <title>Shoot transcriptome of the giant reed, Arundo donax.</title>
        <authorList>
            <person name="Barrero R.A."/>
            <person name="Guerrero F.D."/>
            <person name="Moolhuijzen P."/>
            <person name="Goolsby J.A."/>
            <person name="Tidwell J."/>
            <person name="Bellgard S.E."/>
            <person name="Bellgard M.I."/>
        </authorList>
    </citation>
    <scope>NUCLEOTIDE SEQUENCE</scope>
    <source>
        <tissue evidence="1">Shoot tissue taken approximately 20 cm above the soil surface</tissue>
    </source>
</reference>
<protein>
    <submittedName>
        <fullName evidence="1">Uncharacterized protein</fullName>
    </submittedName>
</protein>
<proteinExistence type="predicted"/>
<reference evidence="1" key="1">
    <citation type="submission" date="2014-09" db="EMBL/GenBank/DDBJ databases">
        <authorList>
            <person name="Magalhaes I.L.F."/>
            <person name="Oliveira U."/>
            <person name="Santos F.R."/>
            <person name="Vidigal T.H.D.A."/>
            <person name="Brescovit A.D."/>
            <person name="Santos A.J."/>
        </authorList>
    </citation>
    <scope>NUCLEOTIDE SEQUENCE</scope>
    <source>
        <tissue evidence="1">Shoot tissue taken approximately 20 cm above the soil surface</tissue>
    </source>
</reference>
<name>A0A0A9ALT8_ARUDO</name>
<dbReference type="AlphaFoldDB" id="A0A0A9ALT8"/>
<accession>A0A0A9ALT8</accession>
<organism evidence="1">
    <name type="scientific">Arundo donax</name>
    <name type="common">Giant reed</name>
    <name type="synonym">Donax arundinaceus</name>
    <dbReference type="NCBI Taxonomy" id="35708"/>
    <lineage>
        <taxon>Eukaryota</taxon>
        <taxon>Viridiplantae</taxon>
        <taxon>Streptophyta</taxon>
        <taxon>Embryophyta</taxon>
        <taxon>Tracheophyta</taxon>
        <taxon>Spermatophyta</taxon>
        <taxon>Magnoliopsida</taxon>
        <taxon>Liliopsida</taxon>
        <taxon>Poales</taxon>
        <taxon>Poaceae</taxon>
        <taxon>PACMAD clade</taxon>
        <taxon>Arundinoideae</taxon>
        <taxon>Arundineae</taxon>
        <taxon>Arundo</taxon>
    </lineage>
</organism>